<keyword evidence="2" id="KW-1185">Reference proteome</keyword>
<comment type="caution">
    <text evidence="1">The sequence shown here is derived from an EMBL/GenBank/DDBJ whole genome shotgun (WGS) entry which is preliminary data.</text>
</comment>
<proteinExistence type="predicted"/>
<name>A0A4R2NIU1_RHOAD</name>
<protein>
    <recommendedName>
        <fullName evidence="3">Quinohemoprotein amine dehydrogenase alpha subunit haem binding domain-containing protein</fullName>
    </recommendedName>
</protein>
<evidence type="ECO:0000313" key="2">
    <source>
        <dbReference type="Proteomes" id="UP000295733"/>
    </source>
</evidence>
<dbReference type="Proteomes" id="UP000295733">
    <property type="component" value="Unassembled WGS sequence"/>
</dbReference>
<dbReference type="EMBL" id="SLXL01000013">
    <property type="protein sequence ID" value="TCP21125.1"/>
    <property type="molecule type" value="Genomic_DNA"/>
</dbReference>
<evidence type="ECO:0008006" key="3">
    <source>
        <dbReference type="Google" id="ProtNLM"/>
    </source>
</evidence>
<sequence>MRPLLPLALSAVAVAGQSAWAISLPKDERLGIVRQECTRCHSLRNIANSEGKTRDEWIEHVIDMTDIENRPDNMQAVVDYLFEYFPPWEGQN</sequence>
<reference evidence="1 2" key="1">
    <citation type="submission" date="2019-03" db="EMBL/GenBank/DDBJ databases">
        <title>Genomic Encyclopedia of Type Strains, Phase IV (KMG-IV): sequencing the most valuable type-strain genomes for metagenomic binning, comparative biology and taxonomic classification.</title>
        <authorList>
            <person name="Goeker M."/>
        </authorList>
    </citation>
    <scope>NUCLEOTIDE SEQUENCE [LARGE SCALE GENOMIC DNA]</scope>
    <source>
        <strain evidence="1 2">DSM 2781</strain>
    </source>
</reference>
<dbReference type="AlphaFoldDB" id="A0A4R2NIU1"/>
<dbReference type="OrthoDB" id="9812926at2"/>
<organism evidence="1 2">
    <name type="scientific">Rhodovulum adriaticum</name>
    <name type="common">Rhodopseudomonas adriatica</name>
    <dbReference type="NCBI Taxonomy" id="35804"/>
    <lineage>
        <taxon>Bacteria</taxon>
        <taxon>Pseudomonadati</taxon>
        <taxon>Pseudomonadota</taxon>
        <taxon>Alphaproteobacteria</taxon>
        <taxon>Rhodobacterales</taxon>
        <taxon>Paracoccaceae</taxon>
        <taxon>Rhodovulum</taxon>
    </lineage>
</organism>
<dbReference type="GO" id="GO:0020037">
    <property type="term" value="F:heme binding"/>
    <property type="evidence" value="ECO:0007669"/>
    <property type="project" value="InterPro"/>
</dbReference>
<accession>A0A4R2NIU1</accession>
<dbReference type="InterPro" id="IPR036909">
    <property type="entry name" value="Cyt_c-like_dom_sf"/>
</dbReference>
<dbReference type="GO" id="GO:0009055">
    <property type="term" value="F:electron transfer activity"/>
    <property type="evidence" value="ECO:0007669"/>
    <property type="project" value="InterPro"/>
</dbReference>
<dbReference type="RefSeq" id="WP_132605206.1">
    <property type="nucleotide sequence ID" value="NZ_NRRP01000010.1"/>
</dbReference>
<dbReference type="Gene3D" id="1.10.760.10">
    <property type="entry name" value="Cytochrome c-like domain"/>
    <property type="match status" value="1"/>
</dbReference>
<gene>
    <name evidence="1" type="ORF">EV656_11346</name>
</gene>
<evidence type="ECO:0000313" key="1">
    <source>
        <dbReference type="EMBL" id="TCP21125.1"/>
    </source>
</evidence>